<protein>
    <submittedName>
        <fullName evidence="1">Uncharacterized protein</fullName>
    </submittedName>
</protein>
<sequence>MPPRRPETSDNDFHGLGLGYGQHGAARTLGDGHRDPIGLSPLVPPTLPFASGGSGGGGGNSSSGSTGGGGSPGSSRRSSMAAGSDVPFRGGHTRPFSTSSSIGSDFVPGTNNNAANSVSLSVNYLPSKYTQLHEPGQYAHRRGSFFSRTSIADDAIDHKDDLPLATGESLPPVSTSEPTTTGTGNRFSRLLPNKFTSSLPPQLAHKTVPRGGGRQAFASDAGRMGGEEEEGDELIGAPTTNNGTDPHNRSDGLRQRHVPSSAAAAGGDTADTLLPTAGQGVRFTGQSTSSTGLGGKNGGKPRLVWNRFKWCIFFANLLLLVYAVAILIVALLVWFDVFYRSDVIRVGNRTELIISTTAGALCLFTSLIGFAGIILNNRAFLAIYNLLLWACFALIVTPGYMTYKQHTFNLEGKINAQWSQTLGLSGRLRVQNQLDCCGYFSPFVEATSSNTCYARSTLPGCKSRYLKFERGVLKKWYIAAFAIVPAHLGIILCALLCANHVTYRFGKGLMPKRYRLDADSMAVIMDEYAGQIAKRYGQDVAQEALHRSTSDLQLKEKGRAYSFNGYAPSITTSEGVQDPALLGVNTLPLR</sequence>
<dbReference type="EMBL" id="JASBWV010000025">
    <property type="protein sequence ID" value="KAJ9119295.1"/>
    <property type="molecule type" value="Genomic_DNA"/>
</dbReference>
<accession>A0ACC2X7D8</accession>
<dbReference type="Proteomes" id="UP001234202">
    <property type="component" value="Unassembled WGS sequence"/>
</dbReference>
<reference evidence="1" key="1">
    <citation type="submission" date="2023-04" db="EMBL/GenBank/DDBJ databases">
        <title>Draft Genome sequencing of Naganishia species isolated from polar environments using Oxford Nanopore Technology.</title>
        <authorList>
            <person name="Leo P."/>
            <person name="Venkateswaran K."/>
        </authorList>
    </citation>
    <scope>NUCLEOTIDE SEQUENCE</scope>
    <source>
        <strain evidence="1">DBVPG 5303</strain>
    </source>
</reference>
<keyword evidence="2" id="KW-1185">Reference proteome</keyword>
<evidence type="ECO:0000313" key="1">
    <source>
        <dbReference type="EMBL" id="KAJ9119295.1"/>
    </source>
</evidence>
<organism evidence="1 2">
    <name type="scientific">Naganishia onofrii</name>
    <dbReference type="NCBI Taxonomy" id="1851511"/>
    <lineage>
        <taxon>Eukaryota</taxon>
        <taxon>Fungi</taxon>
        <taxon>Dikarya</taxon>
        <taxon>Basidiomycota</taxon>
        <taxon>Agaricomycotina</taxon>
        <taxon>Tremellomycetes</taxon>
        <taxon>Filobasidiales</taxon>
        <taxon>Filobasidiaceae</taxon>
        <taxon>Naganishia</taxon>
    </lineage>
</organism>
<evidence type="ECO:0000313" key="2">
    <source>
        <dbReference type="Proteomes" id="UP001234202"/>
    </source>
</evidence>
<comment type="caution">
    <text evidence="1">The sequence shown here is derived from an EMBL/GenBank/DDBJ whole genome shotgun (WGS) entry which is preliminary data.</text>
</comment>
<proteinExistence type="predicted"/>
<name>A0ACC2X7D8_9TREE</name>
<gene>
    <name evidence="1" type="ORF">QFC24_005766</name>
</gene>